<dbReference type="InterPro" id="IPR001810">
    <property type="entry name" value="F-box_dom"/>
</dbReference>
<reference evidence="2 3" key="1">
    <citation type="journal article" date="2023" name="Commun. Biol.">
        <title>Reorganization of the ancestral sex-determining regions during the evolution of trioecy in Pleodorina starrii.</title>
        <authorList>
            <person name="Takahashi K."/>
            <person name="Suzuki S."/>
            <person name="Kawai-Toyooka H."/>
            <person name="Yamamoto K."/>
            <person name="Hamaji T."/>
            <person name="Ootsuki R."/>
            <person name="Yamaguchi H."/>
            <person name="Kawachi M."/>
            <person name="Higashiyama T."/>
            <person name="Nozaki H."/>
        </authorList>
    </citation>
    <scope>NUCLEOTIDE SEQUENCE [LARGE SCALE GENOMIC DNA]</scope>
    <source>
        <strain evidence="2 3">NIES-4479</strain>
    </source>
</reference>
<evidence type="ECO:0000313" key="2">
    <source>
        <dbReference type="EMBL" id="GLC53350.1"/>
    </source>
</evidence>
<keyword evidence="3" id="KW-1185">Reference proteome</keyword>
<dbReference type="AlphaFoldDB" id="A0A9W6BKC7"/>
<dbReference type="GO" id="GO:0019005">
    <property type="term" value="C:SCF ubiquitin ligase complex"/>
    <property type="evidence" value="ECO:0007669"/>
    <property type="project" value="TreeGrafter"/>
</dbReference>
<gene>
    <name evidence="2" type="primary">PLEST002240</name>
    <name evidence="2" type="ORF">PLESTB_000734800</name>
</gene>
<dbReference type="SUPFAM" id="SSF81383">
    <property type="entry name" value="F-box domain"/>
    <property type="match status" value="1"/>
</dbReference>
<dbReference type="SMART" id="SM00256">
    <property type="entry name" value="FBOX"/>
    <property type="match status" value="1"/>
</dbReference>
<dbReference type="GO" id="GO:0031146">
    <property type="term" value="P:SCF-dependent proteasomal ubiquitin-dependent protein catabolic process"/>
    <property type="evidence" value="ECO:0007669"/>
    <property type="project" value="TreeGrafter"/>
</dbReference>
<dbReference type="GO" id="GO:0005737">
    <property type="term" value="C:cytoplasm"/>
    <property type="evidence" value="ECO:0007669"/>
    <property type="project" value="TreeGrafter"/>
</dbReference>
<organism evidence="2 3">
    <name type="scientific">Pleodorina starrii</name>
    <dbReference type="NCBI Taxonomy" id="330485"/>
    <lineage>
        <taxon>Eukaryota</taxon>
        <taxon>Viridiplantae</taxon>
        <taxon>Chlorophyta</taxon>
        <taxon>core chlorophytes</taxon>
        <taxon>Chlorophyceae</taxon>
        <taxon>CS clade</taxon>
        <taxon>Chlamydomonadales</taxon>
        <taxon>Volvocaceae</taxon>
        <taxon>Pleodorina</taxon>
    </lineage>
</organism>
<dbReference type="PANTHER" id="PTHR12874">
    <property type="entry name" value="F-BOX ONLY PROTEIN 48-RELATED"/>
    <property type="match status" value="1"/>
</dbReference>
<comment type="caution">
    <text evidence="2">The sequence shown here is derived from an EMBL/GenBank/DDBJ whole genome shotgun (WGS) entry which is preliminary data.</text>
</comment>
<dbReference type="PROSITE" id="PS50181">
    <property type="entry name" value="FBOX"/>
    <property type="match status" value="1"/>
</dbReference>
<evidence type="ECO:0000313" key="3">
    <source>
        <dbReference type="Proteomes" id="UP001165080"/>
    </source>
</evidence>
<proteinExistence type="predicted"/>
<dbReference type="Proteomes" id="UP001165080">
    <property type="component" value="Unassembled WGS sequence"/>
</dbReference>
<dbReference type="InterPro" id="IPR036047">
    <property type="entry name" value="F-box-like_dom_sf"/>
</dbReference>
<feature type="domain" description="F-box" evidence="1">
    <location>
        <begin position="21"/>
        <end position="68"/>
    </location>
</feature>
<sequence>MGGPIIVHPLFLHTLNPEPEIRTLEEVPQDVLQLIVSRVMTPQELCVLQCVSKRCRDAAGADELWKRLCMTRFAVPESCSPPSWKQLYRFNYEFLYKVLLSRSAEQLSSGFARFGGSGSRFVGMGIAINA</sequence>
<evidence type="ECO:0000259" key="1">
    <source>
        <dbReference type="PROSITE" id="PS50181"/>
    </source>
</evidence>
<dbReference type="OrthoDB" id="523070at2759"/>
<dbReference type="Pfam" id="PF12937">
    <property type="entry name" value="F-box-like"/>
    <property type="match status" value="1"/>
</dbReference>
<dbReference type="Gene3D" id="1.20.1280.50">
    <property type="match status" value="1"/>
</dbReference>
<protein>
    <recommendedName>
        <fullName evidence="1">F-box domain-containing protein</fullName>
    </recommendedName>
</protein>
<dbReference type="EMBL" id="BRXU01000007">
    <property type="protein sequence ID" value="GLC53350.1"/>
    <property type="molecule type" value="Genomic_DNA"/>
</dbReference>
<accession>A0A9W6BKC7</accession>
<dbReference type="PANTHER" id="PTHR12874:SF9">
    <property type="entry name" value="F-BOX ONLY PROTEIN 48"/>
    <property type="match status" value="1"/>
</dbReference>
<name>A0A9W6BKC7_9CHLO</name>